<dbReference type="GO" id="GO:0008168">
    <property type="term" value="F:methyltransferase activity"/>
    <property type="evidence" value="ECO:0007669"/>
    <property type="project" value="InterPro"/>
</dbReference>
<protein>
    <submittedName>
        <fullName evidence="9">Rsm22-domain-containing protein</fullName>
    </submittedName>
</protein>
<keyword evidence="5" id="KW-0411">Iron-sulfur</keyword>
<evidence type="ECO:0000313" key="10">
    <source>
        <dbReference type="Proteomes" id="UP000218811"/>
    </source>
</evidence>
<dbReference type="OMA" id="IMRMTIP"/>
<dbReference type="PANTHER" id="PTHR13184">
    <property type="entry name" value="37S RIBOSOMAL PROTEIN S22"/>
    <property type="match status" value="1"/>
</dbReference>
<gene>
    <name evidence="9" type="ORF">WOLCODRAFT_113198</name>
</gene>
<dbReference type="Pfam" id="PF09243">
    <property type="entry name" value="Rsm22"/>
    <property type="match status" value="2"/>
</dbReference>
<name>A0A2H3IVV3_WOLCO</name>
<dbReference type="PANTHER" id="PTHR13184:SF5">
    <property type="entry name" value="METHYLTRANSFERASE-LIKE PROTEIN 17, MITOCHONDRIAL"/>
    <property type="match status" value="1"/>
</dbReference>
<evidence type="ECO:0000256" key="3">
    <source>
        <dbReference type="ARBA" id="ARBA00022946"/>
    </source>
</evidence>
<evidence type="ECO:0000256" key="7">
    <source>
        <dbReference type="ARBA" id="ARBA00045681"/>
    </source>
</evidence>
<keyword evidence="10" id="KW-1185">Reference proteome</keyword>
<dbReference type="InterPro" id="IPR052571">
    <property type="entry name" value="Mt_RNA_Methyltransferase"/>
</dbReference>
<keyword evidence="3" id="KW-0809">Transit peptide</keyword>
<organism evidence="9 10">
    <name type="scientific">Wolfiporia cocos (strain MD-104)</name>
    <name type="common">Brown rot fungus</name>
    <dbReference type="NCBI Taxonomy" id="742152"/>
    <lineage>
        <taxon>Eukaryota</taxon>
        <taxon>Fungi</taxon>
        <taxon>Dikarya</taxon>
        <taxon>Basidiomycota</taxon>
        <taxon>Agaricomycotina</taxon>
        <taxon>Agaricomycetes</taxon>
        <taxon>Polyporales</taxon>
        <taxon>Phaeolaceae</taxon>
        <taxon>Wolfiporia</taxon>
    </lineage>
</organism>
<evidence type="ECO:0000256" key="1">
    <source>
        <dbReference type="ARBA" id="ARBA00004173"/>
    </source>
</evidence>
<keyword evidence="2" id="KW-0479">Metal-binding</keyword>
<keyword evidence="6" id="KW-0496">Mitochondrion</keyword>
<dbReference type="GO" id="GO:0046872">
    <property type="term" value="F:metal ion binding"/>
    <property type="evidence" value="ECO:0007669"/>
    <property type="project" value="UniProtKB-KW"/>
</dbReference>
<dbReference type="InterPro" id="IPR016522">
    <property type="entry name" value="RSM22_mit_bud"/>
</dbReference>
<evidence type="ECO:0000256" key="5">
    <source>
        <dbReference type="ARBA" id="ARBA00023014"/>
    </source>
</evidence>
<evidence type="ECO:0000256" key="8">
    <source>
        <dbReference type="SAM" id="MobiDB-lite"/>
    </source>
</evidence>
<feature type="region of interest" description="Disordered" evidence="8">
    <location>
        <begin position="583"/>
        <end position="649"/>
    </location>
</feature>
<dbReference type="Proteomes" id="UP000218811">
    <property type="component" value="Unassembled WGS sequence"/>
</dbReference>
<comment type="subcellular location">
    <subcellularLocation>
        <location evidence="1">Mitochondrion</location>
    </subcellularLocation>
</comment>
<dbReference type="OrthoDB" id="421327at2759"/>
<dbReference type="EMBL" id="KB467831">
    <property type="protein sequence ID" value="PCH34122.1"/>
    <property type="molecule type" value="Genomic_DNA"/>
</dbReference>
<evidence type="ECO:0000313" key="9">
    <source>
        <dbReference type="EMBL" id="PCH34122.1"/>
    </source>
</evidence>
<comment type="function">
    <text evidence="7">Mitochondrial ribosome (mitoribosome) assembly factor. Binds at the interface of the head and body domains of the mitochondrial small ribosomal subunit (mt-SSU), occluding the mRNA channel and preventing compaction of the head domain towards the body. Probable inactive methyltransferase: retains the characteristic folding and ability to bind S-adenosyl-L-methionine, but it probably lost its methyltransferase activity.</text>
</comment>
<evidence type="ECO:0000256" key="6">
    <source>
        <dbReference type="ARBA" id="ARBA00023128"/>
    </source>
</evidence>
<feature type="compositionally biased region" description="Basic residues" evidence="8">
    <location>
        <begin position="625"/>
        <end position="635"/>
    </location>
</feature>
<proteinExistence type="predicted"/>
<keyword evidence="4" id="KW-0408">Iron</keyword>
<dbReference type="STRING" id="742152.A0A2H3IVV3"/>
<dbReference type="GO" id="GO:0003735">
    <property type="term" value="F:structural constituent of ribosome"/>
    <property type="evidence" value="ECO:0007669"/>
    <property type="project" value="TreeGrafter"/>
</dbReference>
<evidence type="ECO:0000256" key="4">
    <source>
        <dbReference type="ARBA" id="ARBA00023004"/>
    </source>
</evidence>
<accession>A0A2H3IVV3</accession>
<sequence>MLQSRCYRTALVLCRRLEAAHFSSTASSSSHQPNAPLDLDPSFQALLRDADISLLRQKSRHAHAINPHARVHRELEIFENDPLSFDDHSGPVNEDYLGEELDAKEGRKSPAALFGSQQIGHVVLPLELRQTIDRLIAGSDKHALHATATRLFSHDAEEGKEEWDTSYSVHYRSRKKATRHAEGDATAFASIALPSHYAAIYAVLDHLKRRLDPEWTVERVIDWGSGTGSGLWASSHSFQIRDGSHVKNEDPLLSRSALRSYTAIDKREGLVSIGKRLVQDIHSGDLKIVWQKAFHEDDKINLANSEGSLALSAFMLSTLPTPVARKTLVKEMWESGAGVIVLIDHNTTAGFECIAEAREYLLRLGKKEKEDPSAEHLDVRGSHVVAPCPHDGACPLYHPGASKLVCSFSQRLQRPDFVRKTKHSGRGYEDTGYSYVVIRRGSRPAPPGTKVGRVGNVGERELNKIASRLEPMQELVVEDSIGSTTAEANPSDSPDLTGATELIGSNEPQERERLDAALRLEAYSWPRLVFPPLKRSGHVIIDGCTAEGKIMRMTIPKSQGKQPYYDARKSGWGDIFPHESKNRVVERYQPPGNRPVQNGDIGKRKKTHAQAASYSELADGIKEQKQKRKKHRPRRVRADTQREEEDFLL</sequence>
<dbReference type="AlphaFoldDB" id="A0A2H3IVV3"/>
<dbReference type="InterPro" id="IPR015324">
    <property type="entry name" value="Ribosomal_Rsm22-like"/>
</dbReference>
<evidence type="ECO:0000256" key="2">
    <source>
        <dbReference type="ARBA" id="ARBA00022723"/>
    </source>
</evidence>
<dbReference type="GO" id="GO:0006412">
    <property type="term" value="P:translation"/>
    <property type="evidence" value="ECO:0007669"/>
    <property type="project" value="InterPro"/>
</dbReference>
<dbReference type="GO" id="GO:0005763">
    <property type="term" value="C:mitochondrial small ribosomal subunit"/>
    <property type="evidence" value="ECO:0007669"/>
    <property type="project" value="TreeGrafter"/>
</dbReference>
<reference evidence="9 10" key="1">
    <citation type="journal article" date="2012" name="Science">
        <title>The Paleozoic origin of enzymatic lignin decomposition reconstructed from 31 fungal genomes.</title>
        <authorList>
            <person name="Floudas D."/>
            <person name="Binder M."/>
            <person name="Riley R."/>
            <person name="Barry K."/>
            <person name="Blanchette R.A."/>
            <person name="Henrissat B."/>
            <person name="Martinez A.T."/>
            <person name="Otillar R."/>
            <person name="Spatafora J.W."/>
            <person name="Yadav J.S."/>
            <person name="Aerts A."/>
            <person name="Benoit I."/>
            <person name="Boyd A."/>
            <person name="Carlson A."/>
            <person name="Copeland A."/>
            <person name="Coutinho P.M."/>
            <person name="de Vries R.P."/>
            <person name="Ferreira P."/>
            <person name="Findley K."/>
            <person name="Foster B."/>
            <person name="Gaskell J."/>
            <person name="Glotzer D."/>
            <person name="Gorecki P."/>
            <person name="Heitman J."/>
            <person name="Hesse C."/>
            <person name="Hori C."/>
            <person name="Igarashi K."/>
            <person name="Jurgens J.A."/>
            <person name="Kallen N."/>
            <person name="Kersten P."/>
            <person name="Kohler A."/>
            <person name="Kuees U."/>
            <person name="Kumar T.K.A."/>
            <person name="Kuo A."/>
            <person name="LaButti K."/>
            <person name="Larrondo L.F."/>
            <person name="Lindquist E."/>
            <person name="Ling A."/>
            <person name="Lombard V."/>
            <person name="Lucas S."/>
            <person name="Lundell T."/>
            <person name="Martin R."/>
            <person name="McLaughlin D.J."/>
            <person name="Morgenstern I."/>
            <person name="Morin E."/>
            <person name="Murat C."/>
            <person name="Nagy L.G."/>
            <person name="Nolan M."/>
            <person name="Ohm R.A."/>
            <person name="Patyshakuliyeva A."/>
            <person name="Rokas A."/>
            <person name="Ruiz-Duenas F.J."/>
            <person name="Sabat G."/>
            <person name="Salamov A."/>
            <person name="Samejima M."/>
            <person name="Schmutz J."/>
            <person name="Slot J.C."/>
            <person name="St John F."/>
            <person name="Stenlid J."/>
            <person name="Sun H."/>
            <person name="Sun S."/>
            <person name="Syed K."/>
            <person name="Tsang A."/>
            <person name="Wiebenga A."/>
            <person name="Young D."/>
            <person name="Pisabarro A."/>
            <person name="Eastwood D.C."/>
            <person name="Martin F."/>
            <person name="Cullen D."/>
            <person name="Grigoriev I.V."/>
            <person name="Hibbett D.S."/>
        </authorList>
    </citation>
    <scope>NUCLEOTIDE SEQUENCE [LARGE SCALE GENOMIC DNA]</scope>
    <source>
        <strain evidence="9 10">MD-104</strain>
    </source>
</reference>
<dbReference type="GO" id="GO:0051536">
    <property type="term" value="F:iron-sulfur cluster binding"/>
    <property type="evidence" value="ECO:0007669"/>
    <property type="project" value="UniProtKB-KW"/>
</dbReference>
<dbReference type="PIRSF" id="PIRSF007797">
    <property type="entry name" value="RSM22"/>
    <property type="match status" value="1"/>
</dbReference>